<name>A0ACB8WSG5_9TELE</name>
<organism evidence="1 2">
    <name type="scientific">Scortum barcoo</name>
    <name type="common">barcoo grunter</name>
    <dbReference type="NCBI Taxonomy" id="214431"/>
    <lineage>
        <taxon>Eukaryota</taxon>
        <taxon>Metazoa</taxon>
        <taxon>Chordata</taxon>
        <taxon>Craniata</taxon>
        <taxon>Vertebrata</taxon>
        <taxon>Euteleostomi</taxon>
        <taxon>Actinopterygii</taxon>
        <taxon>Neopterygii</taxon>
        <taxon>Teleostei</taxon>
        <taxon>Neoteleostei</taxon>
        <taxon>Acanthomorphata</taxon>
        <taxon>Eupercaria</taxon>
        <taxon>Centrarchiformes</taxon>
        <taxon>Terapontoidei</taxon>
        <taxon>Terapontidae</taxon>
        <taxon>Scortum</taxon>
    </lineage>
</organism>
<proteinExistence type="predicted"/>
<dbReference type="EMBL" id="CM041536">
    <property type="protein sequence ID" value="KAI3370736.1"/>
    <property type="molecule type" value="Genomic_DNA"/>
</dbReference>
<evidence type="ECO:0000313" key="1">
    <source>
        <dbReference type="EMBL" id="KAI3370736.1"/>
    </source>
</evidence>
<evidence type="ECO:0000313" key="2">
    <source>
        <dbReference type="Proteomes" id="UP000831701"/>
    </source>
</evidence>
<keyword evidence="2" id="KW-1185">Reference proteome</keyword>
<protein>
    <submittedName>
        <fullName evidence="1">Uncharacterized protein</fullName>
    </submittedName>
</protein>
<accession>A0ACB8WSG5</accession>
<comment type="caution">
    <text evidence="1">The sequence shown here is derived from an EMBL/GenBank/DDBJ whole genome shotgun (WGS) entry which is preliminary data.</text>
</comment>
<sequence>MFWKFDLHTSSHLEALLDKEDVTLIELMDEEDVLQECKAQNRRLLLFLCQDQCMRELVRMITTEPPAGVEETKRFKYPNIACELLTCDVGVINDKLGNEEPLLETLYAFLEQPSPLNPLLASFFSKTIGNLITRKTEQVISFLRQKEGFLSLVLKHIDTSAMMDVLLRLISCVEPPPLRLETLTWLNEEKLAQRLIELIHPERDEERQSNASQTLCDIIRLSRDQANQLQEISQPDPLLTVLESQECVEQLLQNMFSGESTESCIVNGIQVLLTLLEIRRPVVDGVMDAQGFERSYTVNSSILLAVEPHLKHFHQLLLAPPKRNPMLTTLGVLEEPLGNTRLHVARLVASLLYTSSASHAVVAQELCRLNTMDLLLDLFFKYTWNNFLHLQVELCVAAILRPCAHEMRLQPALGSQEKFKPHQDASQEQALTETPSEPPVTSENSAHNLMVTHLFQHCHLVQRILESWEENDKIQSEGGMRRGYMGHLTRIANTVVHNLEKGPVHAQISSLITELPEDYRGRWETFVDQTLSETNRKNTIDLVGTGNPRPSSEDDMESPFPKELTLQQAFSDYQIQQMTANFVDQFGFNDEEFTDHDDSIGATFDRIAEISINIDAGQDSANTAVFEACSKERIQPFDDDEEDIWEEKEINFATQTKSRNRFGGSQSSKSQAATKACDRTATSGTETSNRADDSDSEEGEDPRDDLDPFSSQDQAEATKSGTGWIADFGAVNSTAPAAGVGFSAWDTPDSQPAATEAEDKGWAKFTDFQPFCCSETGPRCSSPVDSELSGSDNTKPNQNPCVWSVCVARKAPLVASDSSSSSSSDSDDEDGKTESVTSDTVTTETITTGAGKETIRLTVDAKNERAVFSSEADKVPVEGLSIKDKGKGSEKESKKGKKHGDCPSATTTSPTNQSAPATHALSEFCTPSTCPTACGPGNTVYIWTDDHGRKLKCSAPLYFDYAMSYIQDLLTDEDVFPTKAGSAFPTGFVFLVQKVFLLFFRTLAHIYWSHYRETLALGLHPHLNTLFTHLTLFCRQHALLEPEDTEPLQDLIRALGQHG</sequence>
<reference evidence="1" key="1">
    <citation type="submission" date="2022-04" db="EMBL/GenBank/DDBJ databases">
        <title>Jade perch genome.</title>
        <authorList>
            <person name="Chao B."/>
        </authorList>
    </citation>
    <scope>NUCLEOTIDE SEQUENCE</scope>
    <source>
        <strain evidence="1">CB-2022</strain>
    </source>
</reference>
<gene>
    <name evidence="1" type="ORF">L3Q82_007281</name>
</gene>
<dbReference type="Proteomes" id="UP000831701">
    <property type="component" value="Chromosome 6"/>
</dbReference>